<comment type="caution">
    <text evidence="1">The sequence shown here is derived from an EMBL/GenBank/DDBJ whole genome shotgun (WGS) entry which is preliminary data.</text>
</comment>
<proteinExistence type="predicted"/>
<name>A0ACA9SWL9_9GLOM</name>
<feature type="non-terminal residue" evidence="1">
    <location>
        <position position="104"/>
    </location>
</feature>
<protein>
    <submittedName>
        <fullName evidence="1">28842_t:CDS:1</fullName>
    </submittedName>
</protein>
<feature type="non-terminal residue" evidence="1">
    <location>
        <position position="1"/>
    </location>
</feature>
<evidence type="ECO:0000313" key="2">
    <source>
        <dbReference type="Proteomes" id="UP000789920"/>
    </source>
</evidence>
<keyword evidence="2" id="KW-1185">Reference proteome</keyword>
<sequence>ILVTWKLTNIKFINCIPINFDGFEFHYDALNFNNNVPKDEIENIITCVSWGSGDDLIRHILEQWAENTNEQEISNITAAVMNVAQKLCSVVEFLKDKRTLRAMQ</sequence>
<gene>
    <name evidence="1" type="ORF">RPERSI_LOCUS34853</name>
</gene>
<organism evidence="1 2">
    <name type="scientific">Racocetra persica</name>
    <dbReference type="NCBI Taxonomy" id="160502"/>
    <lineage>
        <taxon>Eukaryota</taxon>
        <taxon>Fungi</taxon>
        <taxon>Fungi incertae sedis</taxon>
        <taxon>Mucoromycota</taxon>
        <taxon>Glomeromycotina</taxon>
        <taxon>Glomeromycetes</taxon>
        <taxon>Diversisporales</taxon>
        <taxon>Gigasporaceae</taxon>
        <taxon>Racocetra</taxon>
    </lineage>
</organism>
<dbReference type="Proteomes" id="UP000789920">
    <property type="component" value="Unassembled WGS sequence"/>
</dbReference>
<evidence type="ECO:0000313" key="1">
    <source>
        <dbReference type="EMBL" id="CAG8847889.1"/>
    </source>
</evidence>
<dbReference type="EMBL" id="CAJVQC010158213">
    <property type="protein sequence ID" value="CAG8847889.1"/>
    <property type="molecule type" value="Genomic_DNA"/>
</dbReference>
<reference evidence="1" key="1">
    <citation type="submission" date="2021-06" db="EMBL/GenBank/DDBJ databases">
        <authorList>
            <person name="Kallberg Y."/>
            <person name="Tangrot J."/>
            <person name="Rosling A."/>
        </authorList>
    </citation>
    <scope>NUCLEOTIDE SEQUENCE</scope>
    <source>
        <strain evidence="1">MA461A</strain>
    </source>
</reference>
<accession>A0ACA9SWL9</accession>